<accession>A0A3N4K9X5</accession>
<evidence type="ECO:0000313" key="2">
    <source>
        <dbReference type="EMBL" id="RPB07253.1"/>
    </source>
</evidence>
<dbReference type="InParanoid" id="A0A3N4K9X5"/>
<evidence type="ECO:0000256" key="1">
    <source>
        <dbReference type="SAM" id="SignalP"/>
    </source>
</evidence>
<reference evidence="2 3" key="1">
    <citation type="journal article" date="2018" name="Nat. Ecol. Evol.">
        <title>Pezizomycetes genomes reveal the molecular basis of ectomycorrhizal truffle lifestyle.</title>
        <authorList>
            <person name="Murat C."/>
            <person name="Payen T."/>
            <person name="Noel B."/>
            <person name="Kuo A."/>
            <person name="Morin E."/>
            <person name="Chen J."/>
            <person name="Kohler A."/>
            <person name="Krizsan K."/>
            <person name="Balestrini R."/>
            <person name="Da Silva C."/>
            <person name="Montanini B."/>
            <person name="Hainaut M."/>
            <person name="Levati E."/>
            <person name="Barry K.W."/>
            <person name="Belfiori B."/>
            <person name="Cichocki N."/>
            <person name="Clum A."/>
            <person name="Dockter R.B."/>
            <person name="Fauchery L."/>
            <person name="Guy J."/>
            <person name="Iotti M."/>
            <person name="Le Tacon F."/>
            <person name="Lindquist E.A."/>
            <person name="Lipzen A."/>
            <person name="Malagnac F."/>
            <person name="Mello A."/>
            <person name="Molinier V."/>
            <person name="Miyauchi S."/>
            <person name="Poulain J."/>
            <person name="Riccioni C."/>
            <person name="Rubini A."/>
            <person name="Sitrit Y."/>
            <person name="Splivallo R."/>
            <person name="Traeger S."/>
            <person name="Wang M."/>
            <person name="Zifcakova L."/>
            <person name="Wipf D."/>
            <person name="Zambonelli A."/>
            <person name="Paolocci F."/>
            <person name="Nowrousian M."/>
            <person name="Ottonello S."/>
            <person name="Baldrian P."/>
            <person name="Spatafora J.W."/>
            <person name="Henrissat B."/>
            <person name="Nagy L.G."/>
            <person name="Aury J.M."/>
            <person name="Wincker P."/>
            <person name="Grigoriev I.V."/>
            <person name="Bonfante P."/>
            <person name="Martin F.M."/>
        </authorList>
    </citation>
    <scope>NUCLEOTIDE SEQUENCE [LARGE SCALE GENOMIC DNA]</scope>
    <source>
        <strain evidence="2 3">CCBAS932</strain>
    </source>
</reference>
<feature type="signal peptide" evidence="1">
    <location>
        <begin position="1"/>
        <end position="19"/>
    </location>
</feature>
<dbReference type="EMBL" id="ML119189">
    <property type="protein sequence ID" value="RPB07253.1"/>
    <property type="molecule type" value="Genomic_DNA"/>
</dbReference>
<proteinExistence type="predicted"/>
<gene>
    <name evidence="2" type="ORF">P167DRAFT_568710</name>
</gene>
<dbReference type="Proteomes" id="UP000277580">
    <property type="component" value="Unassembled WGS sequence"/>
</dbReference>
<name>A0A3N4K9X5_9PEZI</name>
<dbReference type="AlphaFoldDB" id="A0A3N4K9X5"/>
<keyword evidence="1" id="KW-0732">Signal</keyword>
<feature type="chain" id="PRO_5017946526" description="Hydrophobin" evidence="1">
    <location>
        <begin position="20"/>
        <end position="132"/>
    </location>
</feature>
<keyword evidence="3" id="KW-1185">Reference proteome</keyword>
<sequence>MQFSTILIATAALAMTVIAAPIAGDEHGSTNIENSGNDHSTKTGDIKQSGNHNYCSNQMDGTTQVCCNKSAKSEASGLIATNLLANTDIVSDACFIANKCEASQNAYCCKQENKSNGINLIQWNSCGPVVEM</sequence>
<protein>
    <recommendedName>
        <fullName evidence="4">Hydrophobin</fullName>
    </recommendedName>
</protein>
<organism evidence="2 3">
    <name type="scientific">Morchella conica CCBAS932</name>
    <dbReference type="NCBI Taxonomy" id="1392247"/>
    <lineage>
        <taxon>Eukaryota</taxon>
        <taxon>Fungi</taxon>
        <taxon>Dikarya</taxon>
        <taxon>Ascomycota</taxon>
        <taxon>Pezizomycotina</taxon>
        <taxon>Pezizomycetes</taxon>
        <taxon>Pezizales</taxon>
        <taxon>Morchellaceae</taxon>
        <taxon>Morchella</taxon>
    </lineage>
</organism>
<dbReference type="OrthoDB" id="10394969at2759"/>
<evidence type="ECO:0000313" key="3">
    <source>
        <dbReference type="Proteomes" id="UP000277580"/>
    </source>
</evidence>
<evidence type="ECO:0008006" key="4">
    <source>
        <dbReference type="Google" id="ProtNLM"/>
    </source>
</evidence>